<proteinExistence type="predicted"/>
<dbReference type="SUPFAM" id="SSF50249">
    <property type="entry name" value="Nucleic acid-binding proteins"/>
    <property type="match status" value="1"/>
</dbReference>
<evidence type="ECO:0000313" key="2">
    <source>
        <dbReference type="EMBL" id="SDD84379.1"/>
    </source>
</evidence>
<feature type="compositionally biased region" description="Acidic residues" evidence="1">
    <location>
        <begin position="115"/>
        <end position="125"/>
    </location>
</feature>
<dbReference type="InterPro" id="IPR021474">
    <property type="entry name" value="DUF3127"/>
</dbReference>
<dbReference type="InterPro" id="IPR012340">
    <property type="entry name" value="NA-bd_OB-fold"/>
</dbReference>
<protein>
    <recommendedName>
        <fullName evidence="4">DUF3127 domain-containing protein</fullName>
    </recommendedName>
</protein>
<evidence type="ECO:0008006" key="4">
    <source>
        <dbReference type="Google" id="ProtNLM"/>
    </source>
</evidence>
<feature type="region of interest" description="Disordered" evidence="1">
    <location>
        <begin position="93"/>
        <end position="125"/>
    </location>
</feature>
<keyword evidence="3" id="KW-1185">Reference proteome</keyword>
<evidence type="ECO:0000313" key="3">
    <source>
        <dbReference type="Proteomes" id="UP000199109"/>
    </source>
</evidence>
<dbReference type="OrthoDB" id="598142at2"/>
<dbReference type="Pfam" id="PF11325">
    <property type="entry name" value="DUF3127"/>
    <property type="match status" value="1"/>
</dbReference>
<name>A0A1G6Y1V7_9FLAO</name>
<sequence length="125" mass="14249">MEVEGKIKKIEETKEYGNNGFRKREVIITTEEQYPQPIAVEFVQDKTDLLNNYSVGQNVKISINLRGREWTNPQGEVKYFNSIQGWRIENLEGAQESNAAPPVPPAEAFAPADNLNEEDHDDLPF</sequence>
<accession>A0A1G6Y1V7</accession>
<gene>
    <name evidence="2" type="ORF">SAMN05421636_10285</name>
</gene>
<organism evidence="2 3">
    <name type="scientific">Pricia antarctica</name>
    <dbReference type="NCBI Taxonomy" id="641691"/>
    <lineage>
        <taxon>Bacteria</taxon>
        <taxon>Pseudomonadati</taxon>
        <taxon>Bacteroidota</taxon>
        <taxon>Flavobacteriia</taxon>
        <taxon>Flavobacteriales</taxon>
        <taxon>Flavobacteriaceae</taxon>
        <taxon>Pricia</taxon>
    </lineage>
</organism>
<evidence type="ECO:0000256" key="1">
    <source>
        <dbReference type="SAM" id="MobiDB-lite"/>
    </source>
</evidence>
<dbReference type="RefSeq" id="WP_091865789.1">
    <property type="nucleotide sequence ID" value="NZ_FNAO01000002.1"/>
</dbReference>
<dbReference type="AlphaFoldDB" id="A0A1G6Y1V7"/>
<reference evidence="2 3" key="1">
    <citation type="submission" date="2016-10" db="EMBL/GenBank/DDBJ databases">
        <authorList>
            <person name="de Groot N.N."/>
        </authorList>
    </citation>
    <scope>NUCLEOTIDE SEQUENCE [LARGE SCALE GENOMIC DNA]</scope>
    <source>
        <strain evidence="2 3">DSM 23421</strain>
    </source>
</reference>
<dbReference type="EMBL" id="FNAO01000002">
    <property type="protein sequence ID" value="SDD84379.1"/>
    <property type="molecule type" value="Genomic_DNA"/>
</dbReference>
<dbReference type="STRING" id="641691.SAMN05421636_10285"/>
<dbReference type="Proteomes" id="UP000199109">
    <property type="component" value="Unassembled WGS sequence"/>
</dbReference>